<evidence type="ECO:0000256" key="2">
    <source>
        <dbReference type="ARBA" id="ARBA00012438"/>
    </source>
</evidence>
<dbReference type="AlphaFoldDB" id="A0A939JJF0"/>
<feature type="transmembrane region" description="Helical" evidence="9">
    <location>
        <begin position="89"/>
        <end position="107"/>
    </location>
</feature>
<dbReference type="Pfam" id="PF02518">
    <property type="entry name" value="HATPase_c"/>
    <property type="match status" value="1"/>
</dbReference>
<feature type="domain" description="Signal transduction histidine kinase subgroup 3 dimerisation and phosphoacceptor" evidence="11">
    <location>
        <begin position="209"/>
        <end position="272"/>
    </location>
</feature>
<name>A0A939JJF0_9ACTN</name>
<evidence type="ECO:0000256" key="1">
    <source>
        <dbReference type="ARBA" id="ARBA00000085"/>
    </source>
</evidence>
<dbReference type="PANTHER" id="PTHR24421:SF10">
    <property type="entry name" value="NITRATE_NITRITE SENSOR PROTEIN NARQ"/>
    <property type="match status" value="1"/>
</dbReference>
<keyword evidence="3" id="KW-0597">Phosphoprotein</keyword>
<feature type="transmembrane region" description="Helical" evidence="9">
    <location>
        <begin position="65"/>
        <end position="83"/>
    </location>
</feature>
<dbReference type="InterPro" id="IPR050482">
    <property type="entry name" value="Sensor_HK_TwoCompSys"/>
</dbReference>
<organism evidence="12 13">
    <name type="scientific">Streptomyces beijiangensis</name>
    <dbReference type="NCBI Taxonomy" id="163361"/>
    <lineage>
        <taxon>Bacteria</taxon>
        <taxon>Bacillati</taxon>
        <taxon>Actinomycetota</taxon>
        <taxon>Actinomycetes</taxon>
        <taxon>Kitasatosporales</taxon>
        <taxon>Streptomycetaceae</taxon>
        <taxon>Streptomyces</taxon>
    </lineage>
</organism>
<evidence type="ECO:0000259" key="10">
    <source>
        <dbReference type="Pfam" id="PF02518"/>
    </source>
</evidence>
<comment type="catalytic activity">
    <reaction evidence="1">
        <text>ATP + protein L-histidine = ADP + protein N-phospho-L-histidine.</text>
        <dbReference type="EC" id="2.7.13.3"/>
    </reaction>
</comment>
<evidence type="ECO:0000313" key="13">
    <source>
        <dbReference type="Proteomes" id="UP000664167"/>
    </source>
</evidence>
<comment type="caution">
    <text evidence="12">The sequence shown here is derived from an EMBL/GenBank/DDBJ whole genome shotgun (WGS) entry which is preliminary data.</text>
</comment>
<dbReference type="GO" id="GO:0005524">
    <property type="term" value="F:ATP binding"/>
    <property type="evidence" value="ECO:0007669"/>
    <property type="project" value="UniProtKB-KW"/>
</dbReference>
<keyword evidence="9" id="KW-0812">Transmembrane</keyword>
<protein>
    <recommendedName>
        <fullName evidence="2">histidine kinase</fullName>
        <ecNumber evidence="2">2.7.13.3</ecNumber>
    </recommendedName>
</protein>
<evidence type="ECO:0000256" key="3">
    <source>
        <dbReference type="ARBA" id="ARBA00022553"/>
    </source>
</evidence>
<feature type="transmembrane region" description="Helical" evidence="9">
    <location>
        <begin position="34"/>
        <end position="53"/>
    </location>
</feature>
<evidence type="ECO:0000256" key="5">
    <source>
        <dbReference type="ARBA" id="ARBA00022741"/>
    </source>
</evidence>
<feature type="transmembrane region" description="Helical" evidence="9">
    <location>
        <begin position="145"/>
        <end position="172"/>
    </location>
</feature>
<keyword evidence="9" id="KW-0472">Membrane</keyword>
<dbReference type="Pfam" id="PF07730">
    <property type="entry name" value="HisKA_3"/>
    <property type="match status" value="1"/>
</dbReference>
<accession>A0A939JJF0</accession>
<evidence type="ECO:0000256" key="8">
    <source>
        <dbReference type="ARBA" id="ARBA00023012"/>
    </source>
</evidence>
<dbReference type="InterPro" id="IPR003594">
    <property type="entry name" value="HATPase_dom"/>
</dbReference>
<dbReference type="GO" id="GO:0046983">
    <property type="term" value="F:protein dimerization activity"/>
    <property type="evidence" value="ECO:0007669"/>
    <property type="project" value="InterPro"/>
</dbReference>
<dbReference type="InterPro" id="IPR011712">
    <property type="entry name" value="Sig_transdc_His_kin_sub3_dim/P"/>
</dbReference>
<dbReference type="RefSeq" id="WP_206963585.1">
    <property type="nucleotide sequence ID" value="NZ_BAAAJJ010000020.1"/>
</dbReference>
<dbReference type="CDD" id="cd16917">
    <property type="entry name" value="HATPase_UhpB-NarQ-NarX-like"/>
    <property type="match status" value="1"/>
</dbReference>
<dbReference type="PANTHER" id="PTHR24421">
    <property type="entry name" value="NITRATE/NITRITE SENSOR PROTEIN NARX-RELATED"/>
    <property type="match status" value="1"/>
</dbReference>
<dbReference type="EMBL" id="JAFLRJ010000188">
    <property type="protein sequence ID" value="MBO0514175.1"/>
    <property type="molecule type" value="Genomic_DNA"/>
</dbReference>
<evidence type="ECO:0000256" key="4">
    <source>
        <dbReference type="ARBA" id="ARBA00022679"/>
    </source>
</evidence>
<dbReference type="SUPFAM" id="SSF55874">
    <property type="entry name" value="ATPase domain of HSP90 chaperone/DNA topoisomerase II/histidine kinase"/>
    <property type="match status" value="1"/>
</dbReference>
<keyword evidence="6" id="KW-0418">Kinase</keyword>
<dbReference type="Gene3D" id="3.30.565.10">
    <property type="entry name" value="Histidine kinase-like ATPase, C-terminal domain"/>
    <property type="match status" value="1"/>
</dbReference>
<evidence type="ECO:0000313" key="12">
    <source>
        <dbReference type="EMBL" id="MBO0514175.1"/>
    </source>
</evidence>
<feature type="domain" description="Histidine kinase/HSP90-like ATPase" evidence="10">
    <location>
        <begin position="316"/>
        <end position="405"/>
    </location>
</feature>
<evidence type="ECO:0000256" key="9">
    <source>
        <dbReference type="SAM" id="Phobius"/>
    </source>
</evidence>
<dbReference type="Gene3D" id="1.20.5.1930">
    <property type="match status" value="1"/>
</dbReference>
<reference evidence="12" key="1">
    <citation type="submission" date="2021-03" db="EMBL/GenBank/DDBJ databases">
        <title>Streptomyces poriferae sp. nov., a novel marine sponge-derived Actinobacteria species with anti-MRSA activity.</title>
        <authorList>
            <person name="Sandoval-Powers M."/>
            <person name="Kralova S."/>
            <person name="Nguyen G.-S."/>
            <person name="Fawwal D."/>
            <person name="Degnes K."/>
            <person name="Klinkenberg G."/>
            <person name="Sletta H."/>
            <person name="Wentzel A."/>
            <person name="Liles M.R."/>
        </authorList>
    </citation>
    <scope>NUCLEOTIDE SEQUENCE</scope>
    <source>
        <strain evidence="12">DSM 41794</strain>
    </source>
</reference>
<dbReference type="EC" id="2.7.13.3" evidence="2"/>
<keyword evidence="9" id="KW-1133">Transmembrane helix</keyword>
<dbReference type="GO" id="GO:0016020">
    <property type="term" value="C:membrane"/>
    <property type="evidence" value="ECO:0007669"/>
    <property type="project" value="InterPro"/>
</dbReference>
<evidence type="ECO:0000259" key="11">
    <source>
        <dbReference type="Pfam" id="PF07730"/>
    </source>
</evidence>
<keyword evidence="7" id="KW-0067">ATP-binding</keyword>
<dbReference type="GO" id="GO:0000155">
    <property type="term" value="F:phosphorelay sensor kinase activity"/>
    <property type="evidence" value="ECO:0007669"/>
    <property type="project" value="InterPro"/>
</dbReference>
<dbReference type="InterPro" id="IPR036890">
    <property type="entry name" value="HATPase_C_sf"/>
</dbReference>
<sequence>MMEQRRNLLPRGLPDDAREYARWSRVGRVLGGRVGDWIAVGLVFVLSLPRVLIRPDAPWNPGFNWPLAVALFGTLSLLVRRRWPEVPVVAGLAVLALTSDDALLRFGVYAMGRYRPLRYAGWSAVFVVFIRLSIVVFIVDRYLDAAIWELMVLTLRYSLMSVLGPASAGAVVRTFRIGELLSAFRARLDREDALRKGEEAAEARAEQARRRIARDAHDHVGHEVTLMVLQANLLTATAPNGEVRTAAADLVERGQRAIHELHNIVRTLKEPEEQPASPPDVRRIERLVDDAGRSGANVRLERRGFEDRLLPPAVAEFCFRVAQEGLTNAVKHAPGADILVTLATDETSVRVTVRNSAPTAAPGAHARGGGSGLQDLSELAERLGGEFVSRTTPDGGFEVGATLPCATPR</sequence>
<evidence type="ECO:0000256" key="6">
    <source>
        <dbReference type="ARBA" id="ARBA00022777"/>
    </source>
</evidence>
<proteinExistence type="predicted"/>
<dbReference type="Proteomes" id="UP000664167">
    <property type="component" value="Unassembled WGS sequence"/>
</dbReference>
<keyword evidence="13" id="KW-1185">Reference proteome</keyword>
<gene>
    <name evidence="12" type="ORF">J0695_20570</name>
</gene>
<feature type="transmembrane region" description="Helical" evidence="9">
    <location>
        <begin position="119"/>
        <end position="139"/>
    </location>
</feature>
<evidence type="ECO:0000256" key="7">
    <source>
        <dbReference type="ARBA" id="ARBA00022840"/>
    </source>
</evidence>
<keyword evidence="8" id="KW-0902">Two-component regulatory system</keyword>
<keyword evidence="4" id="KW-0808">Transferase</keyword>
<keyword evidence="5" id="KW-0547">Nucleotide-binding</keyword>